<dbReference type="Proteomes" id="UP001426770">
    <property type="component" value="Unassembled WGS sequence"/>
</dbReference>
<protein>
    <submittedName>
        <fullName evidence="2">Uncharacterized protein</fullName>
    </submittedName>
</protein>
<comment type="caution">
    <text evidence="2">The sequence shown here is derived from an EMBL/GenBank/DDBJ whole genome shotgun (WGS) entry which is preliminary data.</text>
</comment>
<evidence type="ECO:0000256" key="1">
    <source>
        <dbReference type="SAM" id="Phobius"/>
    </source>
</evidence>
<evidence type="ECO:0000313" key="3">
    <source>
        <dbReference type="Proteomes" id="UP001426770"/>
    </source>
</evidence>
<keyword evidence="3" id="KW-1185">Reference proteome</keyword>
<reference evidence="2 3" key="1">
    <citation type="submission" date="2024-02" db="EMBL/GenBank/DDBJ databases">
        <title>Lysinimicrobium sediminis NBRC 112286.</title>
        <authorList>
            <person name="Ichikawa N."/>
            <person name="Katano-Makiyama Y."/>
            <person name="Hidaka K."/>
        </authorList>
    </citation>
    <scope>NUCLEOTIDE SEQUENCE [LARGE SCALE GENOMIC DNA]</scope>
    <source>
        <strain evidence="2 3">NBRC 112286</strain>
    </source>
</reference>
<keyword evidence="1" id="KW-1133">Transmembrane helix</keyword>
<sequence>MVTKVHNAFMGAPSQGRTDAPVRHAALAGIIVVSVSVALILFSTGVAGRVFGSVEWSDAALPTYPATAWSGEAEPVAEGLTLELVVPQTMCPRARSLDGGHIGVMVASSWTGSWPSVSGFVSGDHYPRLYGGPEGAILEANPEASEVTVEGRMLDLEDPADAVVARSWTDACGEVEAIAIAAPGGLAGGEVGVEG</sequence>
<proteinExistence type="predicted"/>
<keyword evidence="1" id="KW-0812">Transmembrane</keyword>
<accession>A0ABP9WJZ8</accession>
<keyword evidence="1" id="KW-0472">Membrane</keyword>
<organism evidence="2 3">
    <name type="scientific">Demequina sediminis</name>
    <dbReference type="NCBI Taxonomy" id="1930058"/>
    <lineage>
        <taxon>Bacteria</taxon>
        <taxon>Bacillati</taxon>
        <taxon>Actinomycetota</taxon>
        <taxon>Actinomycetes</taxon>
        <taxon>Micrococcales</taxon>
        <taxon>Demequinaceae</taxon>
        <taxon>Demequina</taxon>
    </lineage>
</organism>
<gene>
    <name evidence="2" type="ORF">Lsed01_02372</name>
</gene>
<dbReference type="EMBL" id="BAABRR010000015">
    <property type="protein sequence ID" value="GAA5519914.1"/>
    <property type="molecule type" value="Genomic_DNA"/>
</dbReference>
<feature type="transmembrane region" description="Helical" evidence="1">
    <location>
        <begin position="25"/>
        <end position="47"/>
    </location>
</feature>
<name>A0ABP9WJZ8_9MICO</name>
<evidence type="ECO:0000313" key="2">
    <source>
        <dbReference type="EMBL" id="GAA5519914.1"/>
    </source>
</evidence>